<name>A0A0A8ZGM4_ARUDO</name>
<sequence>MYSRLAVH</sequence>
<reference evidence="1" key="2">
    <citation type="journal article" date="2015" name="Data Brief">
        <title>Shoot transcriptome of the giant reed, Arundo donax.</title>
        <authorList>
            <person name="Barrero R.A."/>
            <person name="Guerrero F.D."/>
            <person name="Moolhuijzen P."/>
            <person name="Goolsby J.A."/>
            <person name="Tidwell J."/>
            <person name="Bellgard S.E."/>
            <person name="Bellgard M.I."/>
        </authorList>
    </citation>
    <scope>NUCLEOTIDE SEQUENCE</scope>
    <source>
        <tissue evidence="1">Shoot tissue taken approximately 20 cm above the soil surface</tissue>
    </source>
</reference>
<reference evidence="1" key="1">
    <citation type="submission" date="2014-09" db="EMBL/GenBank/DDBJ databases">
        <authorList>
            <person name="Magalhaes I.L.F."/>
            <person name="Oliveira U."/>
            <person name="Santos F.R."/>
            <person name="Vidigal T.H.D.A."/>
            <person name="Brescovit A.D."/>
            <person name="Santos A.J."/>
        </authorList>
    </citation>
    <scope>NUCLEOTIDE SEQUENCE</scope>
    <source>
        <tissue evidence="1">Shoot tissue taken approximately 20 cm above the soil surface</tissue>
    </source>
</reference>
<proteinExistence type="predicted"/>
<protein>
    <submittedName>
        <fullName evidence="1">Uncharacterized protein</fullName>
    </submittedName>
</protein>
<organism evidence="1">
    <name type="scientific">Arundo donax</name>
    <name type="common">Giant reed</name>
    <name type="synonym">Donax arundinaceus</name>
    <dbReference type="NCBI Taxonomy" id="35708"/>
    <lineage>
        <taxon>Eukaryota</taxon>
        <taxon>Viridiplantae</taxon>
        <taxon>Streptophyta</taxon>
        <taxon>Embryophyta</taxon>
        <taxon>Tracheophyta</taxon>
        <taxon>Spermatophyta</taxon>
        <taxon>Magnoliopsida</taxon>
        <taxon>Liliopsida</taxon>
        <taxon>Poales</taxon>
        <taxon>Poaceae</taxon>
        <taxon>PACMAD clade</taxon>
        <taxon>Arundinoideae</taxon>
        <taxon>Arundineae</taxon>
        <taxon>Arundo</taxon>
    </lineage>
</organism>
<evidence type="ECO:0000313" key="1">
    <source>
        <dbReference type="EMBL" id="JAD35895.1"/>
    </source>
</evidence>
<dbReference type="EMBL" id="GBRH01262000">
    <property type="protein sequence ID" value="JAD35895.1"/>
    <property type="molecule type" value="Transcribed_RNA"/>
</dbReference>
<accession>A0A0A8ZGM4</accession>